<evidence type="ECO:0000313" key="3">
    <source>
        <dbReference type="Proteomes" id="UP001172083"/>
    </source>
</evidence>
<reference evidence="2" key="1">
    <citation type="submission" date="2023-06" db="EMBL/GenBank/DDBJ databases">
        <title>Genomic of Agaribacillus aureum.</title>
        <authorList>
            <person name="Wang G."/>
        </authorList>
    </citation>
    <scope>NUCLEOTIDE SEQUENCE</scope>
    <source>
        <strain evidence="2">BMA12</strain>
    </source>
</reference>
<dbReference type="Proteomes" id="UP001172083">
    <property type="component" value="Unassembled WGS sequence"/>
</dbReference>
<dbReference type="Gene3D" id="1.10.10.10">
    <property type="entry name" value="Winged helix-like DNA-binding domain superfamily/Winged helix DNA-binding domain"/>
    <property type="match status" value="1"/>
</dbReference>
<dbReference type="NCBIfam" id="TIGR01764">
    <property type="entry name" value="excise"/>
    <property type="match status" value="1"/>
</dbReference>
<evidence type="ECO:0000313" key="2">
    <source>
        <dbReference type="EMBL" id="MDN5214269.1"/>
    </source>
</evidence>
<organism evidence="2 3">
    <name type="scientific">Agaribacillus aureus</name>
    <dbReference type="NCBI Taxonomy" id="3051825"/>
    <lineage>
        <taxon>Bacteria</taxon>
        <taxon>Pseudomonadati</taxon>
        <taxon>Bacteroidota</taxon>
        <taxon>Cytophagia</taxon>
        <taxon>Cytophagales</taxon>
        <taxon>Splendidivirgaceae</taxon>
        <taxon>Agaribacillus</taxon>
    </lineage>
</organism>
<gene>
    <name evidence="2" type="ORF">QQ020_19480</name>
</gene>
<evidence type="ECO:0000259" key="1">
    <source>
        <dbReference type="Pfam" id="PF12728"/>
    </source>
</evidence>
<comment type="caution">
    <text evidence="2">The sequence shown here is derived from an EMBL/GenBank/DDBJ whole genome shotgun (WGS) entry which is preliminary data.</text>
</comment>
<feature type="domain" description="Helix-turn-helix" evidence="1">
    <location>
        <begin position="7"/>
        <end position="53"/>
    </location>
</feature>
<dbReference type="EMBL" id="JAUJEB010000004">
    <property type="protein sequence ID" value="MDN5214269.1"/>
    <property type="molecule type" value="Genomic_DNA"/>
</dbReference>
<dbReference type="Pfam" id="PF12728">
    <property type="entry name" value="HTH_17"/>
    <property type="match status" value="1"/>
</dbReference>
<sequence length="76" mass="9169">MSNDNIMNLEEVARYLKMKPQTIYTWAQNGKIPAAKIGKEWRFRKDIIDEWFIQHMDEKFLPLLQKLESKNKNKKS</sequence>
<dbReference type="InterPro" id="IPR041657">
    <property type="entry name" value="HTH_17"/>
</dbReference>
<keyword evidence="3" id="KW-1185">Reference proteome</keyword>
<dbReference type="InterPro" id="IPR010093">
    <property type="entry name" value="SinI_DNA-bd"/>
</dbReference>
<dbReference type="RefSeq" id="WP_346759603.1">
    <property type="nucleotide sequence ID" value="NZ_JAUJEB010000004.1"/>
</dbReference>
<protein>
    <submittedName>
        <fullName evidence="2">Helix-turn-helix domain-containing protein</fullName>
    </submittedName>
</protein>
<proteinExistence type="predicted"/>
<name>A0ABT8L923_9BACT</name>
<dbReference type="InterPro" id="IPR009061">
    <property type="entry name" value="DNA-bd_dom_put_sf"/>
</dbReference>
<accession>A0ABT8L923</accession>
<dbReference type="InterPro" id="IPR036388">
    <property type="entry name" value="WH-like_DNA-bd_sf"/>
</dbReference>
<dbReference type="SUPFAM" id="SSF46955">
    <property type="entry name" value="Putative DNA-binding domain"/>
    <property type="match status" value="1"/>
</dbReference>